<keyword evidence="3" id="KW-1185">Reference proteome</keyword>
<organism evidence="2 3">
    <name type="scientific">Pleurotus eryngii</name>
    <name type="common">Boletus of the steppes</name>
    <dbReference type="NCBI Taxonomy" id="5323"/>
    <lineage>
        <taxon>Eukaryota</taxon>
        <taxon>Fungi</taxon>
        <taxon>Dikarya</taxon>
        <taxon>Basidiomycota</taxon>
        <taxon>Agaricomycotina</taxon>
        <taxon>Agaricomycetes</taxon>
        <taxon>Agaricomycetidae</taxon>
        <taxon>Agaricales</taxon>
        <taxon>Pleurotineae</taxon>
        <taxon>Pleurotaceae</taxon>
        <taxon>Pleurotus</taxon>
    </lineage>
</organism>
<keyword evidence="1" id="KW-1133">Transmembrane helix</keyword>
<sequence>MAVFGCGPPSLPVLSFLSLFYISHPLSVFCFLFPHHDVELIPLGGVHDSLFITTGDAHDLFL</sequence>
<accession>A0A9P6A6B5</accession>
<protein>
    <submittedName>
        <fullName evidence="2">Uncharacterized protein</fullName>
    </submittedName>
</protein>
<comment type="caution">
    <text evidence="2">The sequence shown here is derived from an EMBL/GenBank/DDBJ whole genome shotgun (WGS) entry which is preliminary data.</text>
</comment>
<feature type="transmembrane region" description="Helical" evidence="1">
    <location>
        <begin position="12"/>
        <end position="33"/>
    </location>
</feature>
<reference evidence="2" key="1">
    <citation type="submission" date="2020-11" db="EMBL/GenBank/DDBJ databases">
        <authorList>
            <consortium name="DOE Joint Genome Institute"/>
            <person name="Ahrendt S."/>
            <person name="Riley R."/>
            <person name="Andreopoulos W."/>
            <person name="Labutti K."/>
            <person name="Pangilinan J."/>
            <person name="Ruiz-Duenas F.J."/>
            <person name="Barrasa J.M."/>
            <person name="Sanchez-Garcia M."/>
            <person name="Camarero S."/>
            <person name="Miyauchi S."/>
            <person name="Serrano A."/>
            <person name="Linde D."/>
            <person name="Babiker R."/>
            <person name="Drula E."/>
            <person name="Ayuso-Fernandez I."/>
            <person name="Pacheco R."/>
            <person name="Padilla G."/>
            <person name="Ferreira P."/>
            <person name="Barriuso J."/>
            <person name="Kellner H."/>
            <person name="Castanera R."/>
            <person name="Alfaro M."/>
            <person name="Ramirez L."/>
            <person name="Pisabarro A.G."/>
            <person name="Kuo A."/>
            <person name="Tritt A."/>
            <person name="Lipzen A."/>
            <person name="He G."/>
            <person name="Yan M."/>
            <person name="Ng V."/>
            <person name="Cullen D."/>
            <person name="Martin F."/>
            <person name="Rosso M.-N."/>
            <person name="Henrissat B."/>
            <person name="Hibbett D."/>
            <person name="Martinez A.T."/>
            <person name="Grigoriev I.V."/>
        </authorList>
    </citation>
    <scope>NUCLEOTIDE SEQUENCE</scope>
    <source>
        <strain evidence="2">ATCC 90797</strain>
    </source>
</reference>
<dbReference type="Proteomes" id="UP000807025">
    <property type="component" value="Unassembled WGS sequence"/>
</dbReference>
<gene>
    <name evidence="2" type="ORF">BDN71DRAFT_1441413</name>
</gene>
<proteinExistence type="predicted"/>
<name>A0A9P6A6B5_PLEER</name>
<dbReference type="EMBL" id="MU154530">
    <property type="protein sequence ID" value="KAF9499817.1"/>
    <property type="molecule type" value="Genomic_DNA"/>
</dbReference>
<evidence type="ECO:0000256" key="1">
    <source>
        <dbReference type="SAM" id="Phobius"/>
    </source>
</evidence>
<keyword evidence="1" id="KW-0812">Transmembrane</keyword>
<dbReference type="AlphaFoldDB" id="A0A9P6A6B5"/>
<keyword evidence="1" id="KW-0472">Membrane</keyword>
<evidence type="ECO:0000313" key="2">
    <source>
        <dbReference type="EMBL" id="KAF9499817.1"/>
    </source>
</evidence>
<evidence type="ECO:0000313" key="3">
    <source>
        <dbReference type="Proteomes" id="UP000807025"/>
    </source>
</evidence>